<protein>
    <recommendedName>
        <fullName evidence="4">Outer membrane lipoprotein-sorting protein</fullName>
    </recommendedName>
</protein>
<proteinExistence type="predicted"/>
<name>A0A0C2HI88_9BACT</name>
<sequence length="453" mass="51074">MFKQTFRLLGALFLVLGVASFASAQLLPEEIARLGNDLTPLGAEKAGNADGTIPPWTGGLTAPPAGYQKGDHHPDPFADDAILFTITAENMGQHADKLTVGHKAMLETYPSFHMNVYPTRRSAAVPQRIYEATREVAATARLVNDGDGVAGAVVGIPFPIPKSGIEVIWNHLLRFRGEAAQRRIAQAAVTRGGNYTLVQFKEEYFLLYAKEGITEEELGNRILFFKQEVTAPARLAGEILLVHETLDQVREPRSAWVYNPGQRRVRRAPNVAYDNPGTASDGIRTNDQFDMFNGATDRYNWELVGKKEIYVPYNSYKLHSNRLKYSDILTPLHVNPEHLRYELHRVWVVDATLKDGARHLYKRRTFYVDEDSWQILAVDIYDNRDQLWRVSEGHVINYYEVPTLWTTLEVHTDLQSGRYLAVGLNNESTMFNFDVRPSLSDFAPGALRRGGTR</sequence>
<organism evidence="2 3">
    <name type="scientific">Geoalkalibacter ferrihydriticus DSM 17813</name>
    <dbReference type="NCBI Taxonomy" id="1121915"/>
    <lineage>
        <taxon>Bacteria</taxon>
        <taxon>Pseudomonadati</taxon>
        <taxon>Thermodesulfobacteriota</taxon>
        <taxon>Desulfuromonadia</taxon>
        <taxon>Desulfuromonadales</taxon>
        <taxon>Geoalkalibacteraceae</taxon>
        <taxon>Geoalkalibacter</taxon>
    </lineage>
</organism>
<evidence type="ECO:0000313" key="3">
    <source>
        <dbReference type="Proteomes" id="UP000035068"/>
    </source>
</evidence>
<feature type="chain" id="PRO_5002161750" description="Outer membrane lipoprotein-sorting protein" evidence="1">
    <location>
        <begin position="25"/>
        <end position="453"/>
    </location>
</feature>
<gene>
    <name evidence="2" type="ORF">GFER_11055</name>
</gene>
<accession>A0A0C2HI88</accession>
<dbReference type="EMBL" id="JWJD01000003">
    <property type="protein sequence ID" value="KIH76681.1"/>
    <property type="molecule type" value="Genomic_DNA"/>
</dbReference>
<keyword evidence="1" id="KW-0732">Signal</keyword>
<comment type="caution">
    <text evidence="2">The sequence shown here is derived from an EMBL/GenBank/DDBJ whole genome shotgun (WGS) entry which is preliminary data.</text>
</comment>
<dbReference type="Pfam" id="PF07044">
    <property type="entry name" value="DUF1329"/>
    <property type="match status" value="1"/>
</dbReference>
<dbReference type="AlphaFoldDB" id="A0A0C2HI88"/>
<dbReference type="Proteomes" id="UP000035068">
    <property type="component" value="Unassembled WGS sequence"/>
</dbReference>
<keyword evidence="3" id="KW-1185">Reference proteome</keyword>
<evidence type="ECO:0000313" key="2">
    <source>
        <dbReference type="EMBL" id="KIH76681.1"/>
    </source>
</evidence>
<dbReference type="Gene3D" id="2.50.20.10">
    <property type="entry name" value="Lipoprotein localisation LolA/LolB/LppX"/>
    <property type="match status" value="1"/>
</dbReference>
<dbReference type="CDD" id="cd16329">
    <property type="entry name" value="LolA_like"/>
    <property type="match status" value="1"/>
</dbReference>
<dbReference type="RefSeq" id="WP_040099435.1">
    <property type="nucleotide sequence ID" value="NZ_JWJD01000003.1"/>
</dbReference>
<evidence type="ECO:0000256" key="1">
    <source>
        <dbReference type="SAM" id="SignalP"/>
    </source>
</evidence>
<feature type="signal peptide" evidence="1">
    <location>
        <begin position="1"/>
        <end position="24"/>
    </location>
</feature>
<reference evidence="2 3" key="1">
    <citation type="submission" date="2014-12" db="EMBL/GenBank/DDBJ databases">
        <title>Genomes of Geoalkalibacter ferrihydriticus and Geoalkalibacter subterraneus, two haloalkaliphilic metal-reducing members of the Geobacteraceae.</title>
        <authorList>
            <person name="Badalamenti J.P."/>
            <person name="Torres C.I."/>
            <person name="Krajmalnik-Brown R."/>
            <person name="Bond D.R."/>
        </authorList>
    </citation>
    <scope>NUCLEOTIDE SEQUENCE [LARGE SCALE GENOMIC DNA]</scope>
    <source>
        <strain evidence="2 3">DSM 17813</strain>
    </source>
</reference>
<dbReference type="InterPro" id="IPR010752">
    <property type="entry name" value="DUF1329"/>
</dbReference>
<evidence type="ECO:0008006" key="4">
    <source>
        <dbReference type="Google" id="ProtNLM"/>
    </source>
</evidence>